<dbReference type="Pfam" id="PF04195">
    <property type="entry name" value="Transposase_28"/>
    <property type="match status" value="1"/>
</dbReference>
<dbReference type="InterPro" id="IPR007321">
    <property type="entry name" value="Transposase_28"/>
</dbReference>
<dbReference type="STRING" id="4540.A0A3L6PBY2"/>
<name>A0A3L6PBY2_PANMI</name>
<reference evidence="3" key="1">
    <citation type="journal article" date="2019" name="Nat. Commun.">
        <title>The genome of broomcorn millet.</title>
        <authorList>
            <person name="Zou C."/>
            <person name="Miki D."/>
            <person name="Li D."/>
            <person name="Tang Q."/>
            <person name="Xiao L."/>
            <person name="Rajput S."/>
            <person name="Deng P."/>
            <person name="Jia W."/>
            <person name="Huang R."/>
            <person name="Zhang M."/>
            <person name="Sun Y."/>
            <person name="Hu J."/>
            <person name="Fu X."/>
            <person name="Schnable P.S."/>
            <person name="Li F."/>
            <person name="Zhang H."/>
            <person name="Feng B."/>
            <person name="Zhu X."/>
            <person name="Liu R."/>
            <person name="Schnable J.C."/>
            <person name="Zhu J.-K."/>
            <person name="Zhang H."/>
        </authorList>
    </citation>
    <scope>NUCLEOTIDE SEQUENCE [LARGE SCALE GENOMIC DNA]</scope>
</reference>
<sequence>MHLPPHPIVAGTLAHYSIVLLQLAPNGWRVLVAFAVLCHFRGAGAPLLPVFHHFFALAPLPKAKGWYPFRSRESVLAQSGPLVASLSRCFHQIPTDDEFLMRLELVAELEWHKAAIFKTNHMILLQAVTC</sequence>
<dbReference type="AlphaFoldDB" id="A0A3L6PBY2"/>
<protein>
    <recommendedName>
        <fullName evidence="1">Transposase (putative) gypsy type domain-containing protein</fullName>
    </recommendedName>
</protein>
<evidence type="ECO:0000313" key="2">
    <source>
        <dbReference type="EMBL" id="RLM54398.1"/>
    </source>
</evidence>
<comment type="caution">
    <text evidence="2">The sequence shown here is derived from an EMBL/GenBank/DDBJ whole genome shotgun (WGS) entry which is preliminary data.</text>
</comment>
<proteinExistence type="predicted"/>
<gene>
    <name evidence="2" type="ORF">C2845_PM10G13790</name>
</gene>
<evidence type="ECO:0000313" key="3">
    <source>
        <dbReference type="Proteomes" id="UP000275267"/>
    </source>
</evidence>
<evidence type="ECO:0000259" key="1">
    <source>
        <dbReference type="Pfam" id="PF04195"/>
    </source>
</evidence>
<dbReference type="Proteomes" id="UP000275267">
    <property type="component" value="Unassembled WGS sequence"/>
</dbReference>
<dbReference type="EMBL" id="PQIB02000018">
    <property type="protein sequence ID" value="RLM54398.1"/>
    <property type="molecule type" value="Genomic_DNA"/>
</dbReference>
<accession>A0A3L6PBY2</accession>
<keyword evidence="3" id="KW-1185">Reference proteome</keyword>
<dbReference type="OrthoDB" id="672227at2759"/>
<organism evidence="2 3">
    <name type="scientific">Panicum miliaceum</name>
    <name type="common">Proso millet</name>
    <name type="synonym">Broomcorn millet</name>
    <dbReference type="NCBI Taxonomy" id="4540"/>
    <lineage>
        <taxon>Eukaryota</taxon>
        <taxon>Viridiplantae</taxon>
        <taxon>Streptophyta</taxon>
        <taxon>Embryophyta</taxon>
        <taxon>Tracheophyta</taxon>
        <taxon>Spermatophyta</taxon>
        <taxon>Magnoliopsida</taxon>
        <taxon>Liliopsida</taxon>
        <taxon>Poales</taxon>
        <taxon>Poaceae</taxon>
        <taxon>PACMAD clade</taxon>
        <taxon>Panicoideae</taxon>
        <taxon>Panicodae</taxon>
        <taxon>Paniceae</taxon>
        <taxon>Panicinae</taxon>
        <taxon>Panicum</taxon>
        <taxon>Panicum sect. Panicum</taxon>
    </lineage>
</organism>
<feature type="domain" description="Transposase (putative) gypsy type" evidence="1">
    <location>
        <begin position="1"/>
        <end position="58"/>
    </location>
</feature>